<name>A0A7W2IAR7_9BURK</name>
<feature type="transmembrane region" description="Helical" evidence="4">
    <location>
        <begin position="14"/>
        <end position="37"/>
    </location>
</feature>
<dbReference type="AlphaFoldDB" id="A0A7W2IAR7"/>
<evidence type="ECO:0000256" key="3">
    <source>
        <dbReference type="PROSITE-ProRule" id="PRU00284"/>
    </source>
</evidence>
<accession>A0A7W2IAR7</accession>
<evidence type="ECO:0000259" key="6">
    <source>
        <dbReference type="PROSITE" id="PS50885"/>
    </source>
</evidence>
<feature type="domain" description="HAMP" evidence="6">
    <location>
        <begin position="276"/>
        <end position="328"/>
    </location>
</feature>
<evidence type="ECO:0000259" key="5">
    <source>
        <dbReference type="PROSITE" id="PS50111"/>
    </source>
</evidence>
<dbReference type="CDD" id="cd19410">
    <property type="entry name" value="HK9-like_sensor"/>
    <property type="match status" value="1"/>
</dbReference>
<dbReference type="RefSeq" id="WP_182160237.1">
    <property type="nucleotide sequence ID" value="NZ_JACEZT010000001.1"/>
</dbReference>
<dbReference type="PANTHER" id="PTHR32089:SF120">
    <property type="entry name" value="METHYL-ACCEPTING CHEMOTAXIS PROTEIN TLPQ"/>
    <property type="match status" value="1"/>
</dbReference>
<dbReference type="PROSITE" id="PS50111">
    <property type="entry name" value="CHEMOTAXIS_TRANSDUC_2"/>
    <property type="match status" value="1"/>
</dbReference>
<proteinExistence type="inferred from homology"/>
<reference evidence="7 8" key="1">
    <citation type="submission" date="2020-07" db="EMBL/GenBank/DDBJ databases">
        <title>Novel species isolated from subtropical streams in China.</title>
        <authorList>
            <person name="Lu H."/>
        </authorList>
    </citation>
    <scope>NUCLEOTIDE SEQUENCE [LARGE SCALE GENOMIC DNA]</scope>
    <source>
        <strain evidence="7 8">LX20W</strain>
    </source>
</reference>
<evidence type="ECO:0000256" key="4">
    <source>
        <dbReference type="SAM" id="Phobius"/>
    </source>
</evidence>
<feature type="transmembrane region" description="Helical" evidence="4">
    <location>
        <begin position="192"/>
        <end position="216"/>
    </location>
</feature>
<evidence type="ECO:0000256" key="2">
    <source>
        <dbReference type="ARBA" id="ARBA00029447"/>
    </source>
</evidence>
<feature type="domain" description="HAMP" evidence="6">
    <location>
        <begin position="217"/>
        <end position="269"/>
    </location>
</feature>
<dbReference type="EMBL" id="JACEZT010000001">
    <property type="protein sequence ID" value="MBA5636147.1"/>
    <property type="molecule type" value="Genomic_DNA"/>
</dbReference>
<feature type="domain" description="Methyl-accepting transducer" evidence="5">
    <location>
        <begin position="333"/>
        <end position="569"/>
    </location>
</feature>
<dbReference type="CDD" id="cd06225">
    <property type="entry name" value="HAMP"/>
    <property type="match status" value="2"/>
</dbReference>
<evidence type="ECO:0000313" key="7">
    <source>
        <dbReference type="EMBL" id="MBA5636147.1"/>
    </source>
</evidence>
<dbReference type="PANTHER" id="PTHR32089">
    <property type="entry name" value="METHYL-ACCEPTING CHEMOTAXIS PROTEIN MCPB"/>
    <property type="match status" value="1"/>
</dbReference>
<dbReference type="SMART" id="SM00283">
    <property type="entry name" value="MA"/>
    <property type="match status" value="1"/>
</dbReference>
<dbReference type="PROSITE" id="PS50885">
    <property type="entry name" value="HAMP"/>
    <property type="match status" value="2"/>
</dbReference>
<dbReference type="InterPro" id="IPR003660">
    <property type="entry name" value="HAMP_dom"/>
</dbReference>
<dbReference type="Pfam" id="PF00015">
    <property type="entry name" value="MCPsignal"/>
    <property type="match status" value="1"/>
</dbReference>
<dbReference type="Gene3D" id="1.20.1440.210">
    <property type="match status" value="1"/>
</dbReference>
<evidence type="ECO:0000313" key="8">
    <source>
        <dbReference type="Proteomes" id="UP000534388"/>
    </source>
</evidence>
<evidence type="ECO:0000256" key="1">
    <source>
        <dbReference type="ARBA" id="ARBA00023224"/>
    </source>
</evidence>
<dbReference type="SUPFAM" id="SSF58104">
    <property type="entry name" value="Methyl-accepting chemotaxis protein (MCP) signaling domain"/>
    <property type="match status" value="1"/>
</dbReference>
<dbReference type="Proteomes" id="UP000534388">
    <property type="component" value="Unassembled WGS sequence"/>
</dbReference>
<dbReference type="GO" id="GO:0016020">
    <property type="term" value="C:membrane"/>
    <property type="evidence" value="ECO:0007669"/>
    <property type="project" value="InterPro"/>
</dbReference>
<dbReference type="Pfam" id="PF05227">
    <property type="entry name" value="CHASE3"/>
    <property type="match status" value="1"/>
</dbReference>
<dbReference type="Gene3D" id="1.10.287.950">
    <property type="entry name" value="Methyl-accepting chemotaxis protein"/>
    <property type="match status" value="1"/>
</dbReference>
<organism evidence="7 8">
    <name type="scientific">Rugamonas brunnea</name>
    <dbReference type="NCBI Taxonomy" id="2758569"/>
    <lineage>
        <taxon>Bacteria</taxon>
        <taxon>Pseudomonadati</taxon>
        <taxon>Pseudomonadota</taxon>
        <taxon>Betaproteobacteria</taxon>
        <taxon>Burkholderiales</taxon>
        <taxon>Oxalobacteraceae</taxon>
        <taxon>Telluria group</taxon>
        <taxon>Rugamonas</taxon>
    </lineage>
</organism>
<dbReference type="SUPFAM" id="SSF158472">
    <property type="entry name" value="HAMP domain-like"/>
    <property type="match status" value="1"/>
</dbReference>
<dbReference type="InterPro" id="IPR004089">
    <property type="entry name" value="MCPsignal_dom"/>
</dbReference>
<dbReference type="GO" id="GO:0007165">
    <property type="term" value="P:signal transduction"/>
    <property type="evidence" value="ECO:0007669"/>
    <property type="project" value="UniProtKB-KW"/>
</dbReference>
<comment type="similarity">
    <text evidence="2">Belongs to the methyl-accepting chemotaxis (MCP) protein family.</text>
</comment>
<protein>
    <submittedName>
        <fullName evidence="7">CHASE3 domain-containing protein</fullName>
    </submittedName>
</protein>
<keyword evidence="4" id="KW-1133">Transmembrane helix</keyword>
<keyword evidence="8" id="KW-1185">Reference proteome</keyword>
<keyword evidence="4" id="KW-0812">Transmembrane</keyword>
<gene>
    <name evidence="7" type="ORF">H3H37_03685</name>
</gene>
<dbReference type="SMART" id="SM00304">
    <property type="entry name" value="HAMP"/>
    <property type="match status" value="2"/>
</dbReference>
<dbReference type="InterPro" id="IPR007891">
    <property type="entry name" value="CHASE3"/>
</dbReference>
<keyword evidence="4" id="KW-0472">Membrane</keyword>
<comment type="caution">
    <text evidence="7">The sequence shown here is derived from an EMBL/GenBank/DDBJ whole genome shotgun (WGS) entry which is preliminary data.</text>
</comment>
<dbReference type="Pfam" id="PF00672">
    <property type="entry name" value="HAMP"/>
    <property type="match status" value="2"/>
</dbReference>
<sequence length="607" mass="64753">MLSKLSDLSIRNKLYISVGAIVAIVLVLLATAYVNFVRLAEASRLDRHSMEVLQALDRLHTDLLQVQVEARGYYLTGAEQRLVRTNAERADLPASVQRLRALTADNPSQQAHLGQFETSLQTWLRDVLEPQLERRRALGERPDAAFTIARMPELAHGSPLTASLNQLLDNARAEEKRLLGERSQDAARQQHAMLLVLTLGGLVSLALSMLVAWLLARALLTPLRGLTAAVGRIAAGQSDARAPVLGHDELGQVTEEFNRMAQAVEDNQARELATTNALRAKVDALLAVVSKAAAGDLTGQVSVTGEDAVGQLGHGIATMLANLRALINNVQKAGIQVASSATEIAASARQQEATGMEQAQTSVEILSTTKEISANTSALLKTMEQATAVADYTTSATADAQSNLQRMDGTMQHMVAATDSINAKLAALSEKASNINSVLVTITKVADQTNILSLNAAIEAEKAGEAGRGFSVVATEIRRLADQTSVSTWDIEQMLKEMQSAVSASVMGMDKFSEEIRRSVGEVRQVTDQLSGVMDQVGKLAPQFDAVLQGMQSQAVGAEQISGTMAQLNDATQQTVESLKATSEAVRQLQYAAGDLQSGVGSFTLAA</sequence>
<dbReference type="Gene3D" id="6.10.340.10">
    <property type="match status" value="1"/>
</dbReference>
<keyword evidence="1 3" id="KW-0807">Transducer</keyword>